<dbReference type="AlphaFoldDB" id="A0A9X8EJ15"/>
<dbReference type="EMBL" id="RJUR01000014">
    <property type="protein sequence ID" value="ROQ48803.1"/>
    <property type="molecule type" value="Genomic_DNA"/>
</dbReference>
<feature type="region of interest" description="Disordered" evidence="1">
    <location>
        <begin position="1"/>
        <end position="56"/>
    </location>
</feature>
<evidence type="ECO:0000313" key="3">
    <source>
        <dbReference type="Proteomes" id="UP000269115"/>
    </source>
</evidence>
<accession>A0A9X8EJ15</accession>
<feature type="compositionally biased region" description="Basic and acidic residues" evidence="1">
    <location>
        <begin position="38"/>
        <end position="49"/>
    </location>
</feature>
<dbReference type="Pfam" id="PF10685">
    <property type="entry name" value="KGG"/>
    <property type="match status" value="1"/>
</dbReference>
<evidence type="ECO:0000256" key="1">
    <source>
        <dbReference type="SAM" id="MobiDB-lite"/>
    </source>
</evidence>
<organism evidence="2 3">
    <name type="scientific">Pseudomonas putida</name>
    <name type="common">Arthrobacter siderocapsulatus</name>
    <dbReference type="NCBI Taxonomy" id="303"/>
    <lineage>
        <taxon>Bacteria</taxon>
        <taxon>Pseudomonadati</taxon>
        <taxon>Pseudomonadota</taxon>
        <taxon>Gammaproteobacteria</taxon>
        <taxon>Pseudomonadales</taxon>
        <taxon>Pseudomonadaceae</taxon>
        <taxon>Pseudomonas</taxon>
    </lineage>
</organism>
<protein>
    <recommendedName>
        <fullName evidence="4">General stress protein</fullName>
    </recommendedName>
</protein>
<name>A0A9X8EJ15_PSEPU</name>
<feature type="compositionally biased region" description="Gly residues" evidence="1">
    <location>
        <begin position="23"/>
        <end position="34"/>
    </location>
</feature>
<reference evidence="2 3" key="1">
    <citation type="submission" date="2018-11" db="EMBL/GenBank/DDBJ databases">
        <title>Genomic analyses of the natural microbiome of Caenorhabditis elegans.</title>
        <authorList>
            <person name="Samuel B."/>
        </authorList>
    </citation>
    <scope>NUCLEOTIDE SEQUENCE [LARGE SCALE GENOMIC DNA]</scope>
    <source>
        <strain evidence="2 3">BIGb0473</strain>
    </source>
</reference>
<evidence type="ECO:0000313" key="2">
    <source>
        <dbReference type="EMBL" id="ROQ48803.1"/>
    </source>
</evidence>
<comment type="caution">
    <text evidence="2">The sequence shown here is derived from an EMBL/GenBank/DDBJ whole genome shotgun (WGS) entry which is preliminary data.</text>
</comment>
<feature type="compositionally biased region" description="Basic and acidic residues" evidence="1">
    <location>
        <begin position="13"/>
        <end position="22"/>
    </location>
</feature>
<proteinExistence type="predicted"/>
<sequence>MDKKENSGNFANDKNKASEAGKKGGQASGGGAGSQGNKKPDATKSDTRKPSGGGRS</sequence>
<gene>
    <name evidence="2" type="ORF">EDF85_3105</name>
</gene>
<evidence type="ECO:0008006" key="4">
    <source>
        <dbReference type="Google" id="ProtNLM"/>
    </source>
</evidence>
<dbReference type="Proteomes" id="UP000269115">
    <property type="component" value="Unassembled WGS sequence"/>
</dbReference>
<dbReference type="InterPro" id="IPR019626">
    <property type="entry name" value="Stress-induced_KGG_rpt"/>
</dbReference>